<dbReference type="GO" id="GO:0008720">
    <property type="term" value="F:D-lactate dehydrogenase (NAD+) activity"/>
    <property type="evidence" value="ECO:0007669"/>
    <property type="project" value="UniProtKB-EC"/>
</dbReference>
<dbReference type="EMBL" id="JACHID010000007">
    <property type="protein sequence ID" value="MBB5022067.1"/>
    <property type="molecule type" value="Genomic_DNA"/>
</dbReference>
<evidence type="ECO:0000313" key="5">
    <source>
        <dbReference type="Proteomes" id="UP000528322"/>
    </source>
</evidence>
<comment type="similarity">
    <text evidence="1">Belongs to the D-isomer specific 2-hydroxyacid dehydrogenase family.</text>
</comment>
<dbReference type="InterPro" id="IPR036291">
    <property type="entry name" value="NAD(P)-bd_dom_sf"/>
</dbReference>
<dbReference type="AlphaFoldDB" id="A0A7W8DH67"/>
<evidence type="ECO:0000256" key="2">
    <source>
        <dbReference type="ARBA" id="ARBA00023027"/>
    </source>
</evidence>
<organism evidence="4 5">
    <name type="scientific">Desulfurispira natronophila</name>
    <dbReference type="NCBI Taxonomy" id="682562"/>
    <lineage>
        <taxon>Bacteria</taxon>
        <taxon>Pseudomonadati</taxon>
        <taxon>Chrysiogenota</taxon>
        <taxon>Chrysiogenia</taxon>
        <taxon>Chrysiogenales</taxon>
        <taxon>Chrysiogenaceae</taxon>
        <taxon>Desulfurispira</taxon>
    </lineage>
</organism>
<keyword evidence="4" id="KW-0560">Oxidoreductase</keyword>
<comment type="caution">
    <text evidence="4">The sequence shown here is derived from an EMBL/GenBank/DDBJ whole genome shotgun (WGS) entry which is preliminary data.</text>
</comment>
<gene>
    <name evidence="4" type="ORF">HNR37_001384</name>
</gene>
<proteinExistence type="inferred from homology"/>
<dbReference type="SUPFAM" id="SSF51735">
    <property type="entry name" value="NAD(P)-binding Rossmann-fold domains"/>
    <property type="match status" value="1"/>
</dbReference>
<dbReference type="Pfam" id="PF02826">
    <property type="entry name" value="2-Hacid_dh_C"/>
    <property type="match status" value="1"/>
</dbReference>
<dbReference type="RefSeq" id="WP_183731891.1">
    <property type="nucleotide sequence ID" value="NZ_JACHID010000007.1"/>
</dbReference>
<feature type="domain" description="D-isomer specific 2-hydroxyacid dehydrogenase NAD-binding" evidence="3">
    <location>
        <begin position="107"/>
        <end position="289"/>
    </location>
</feature>
<evidence type="ECO:0000259" key="3">
    <source>
        <dbReference type="Pfam" id="PF02826"/>
    </source>
</evidence>
<accession>A0A7W8DH67</accession>
<evidence type="ECO:0000256" key="1">
    <source>
        <dbReference type="ARBA" id="ARBA00005854"/>
    </source>
</evidence>
<name>A0A7W8DH67_9BACT</name>
<evidence type="ECO:0000313" key="4">
    <source>
        <dbReference type="EMBL" id="MBB5022067.1"/>
    </source>
</evidence>
<keyword evidence="2" id="KW-0520">NAD</keyword>
<dbReference type="InterPro" id="IPR006140">
    <property type="entry name" value="D-isomer_DH_NAD-bd"/>
</dbReference>
<dbReference type="GO" id="GO:0051287">
    <property type="term" value="F:NAD binding"/>
    <property type="evidence" value="ECO:0007669"/>
    <property type="project" value="InterPro"/>
</dbReference>
<dbReference type="Gene3D" id="3.40.50.720">
    <property type="entry name" value="NAD(P)-binding Rossmann-like Domain"/>
    <property type="match status" value="2"/>
</dbReference>
<dbReference type="InterPro" id="IPR058205">
    <property type="entry name" value="D-LDH-like"/>
</dbReference>
<dbReference type="PANTHER" id="PTHR43026:SF1">
    <property type="entry name" value="2-HYDROXYACID DEHYDROGENASE HOMOLOG 1-RELATED"/>
    <property type="match status" value="1"/>
</dbReference>
<keyword evidence="5" id="KW-1185">Reference proteome</keyword>
<reference evidence="4 5" key="1">
    <citation type="submission" date="2020-08" db="EMBL/GenBank/DDBJ databases">
        <title>Genomic Encyclopedia of Type Strains, Phase IV (KMG-IV): sequencing the most valuable type-strain genomes for metagenomic binning, comparative biology and taxonomic classification.</title>
        <authorList>
            <person name="Goeker M."/>
        </authorList>
    </citation>
    <scope>NUCLEOTIDE SEQUENCE [LARGE SCALE GENOMIC DNA]</scope>
    <source>
        <strain evidence="4 5">DSM 22071</strain>
    </source>
</reference>
<dbReference type="EC" id="1.1.1.28" evidence="4"/>
<dbReference type="PANTHER" id="PTHR43026">
    <property type="entry name" value="2-HYDROXYACID DEHYDROGENASE HOMOLOG 1-RELATED"/>
    <property type="match status" value="1"/>
</dbReference>
<sequence>MTDVFFYEAFAEEAEQLQRFLPNSVSAGFTDRTIQESGDAHPPARVISVRTQSAIPPSWSPHIEAILTRSTGFDHIQRYFWETGQKIAAGYLPLYCNRSVAEQAMLLWMALLRQLPRQMEQFGSFHRDGITGGEAQGRTLMVAGVGNIGHEICRIGSGLGMTVLGVDIDERHDDVLYVSPHEAIQQAHVIVCSMCLTNENRHYFHYDMLRQARPGAVFVNIARGELSPPADLMRALDESILAGVALDVFDEEKELATALRQGSLPVQPTVCQTLELARRSNVIMTPHNAFNTVESVERKSRQSLEQLQHFFATGEFLWPIGRN</sequence>
<dbReference type="Proteomes" id="UP000528322">
    <property type="component" value="Unassembled WGS sequence"/>
</dbReference>
<protein>
    <submittedName>
        <fullName evidence="4">D-lactate dehydrogenase</fullName>
        <ecNumber evidence="4">1.1.1.28</ecNumber>
    </submittedName>
</protein>